<dbReference type="HAMAP" id="MF_00258">
    <property type="entry name" value="Glu_racemase"/>
    <property type="match status" value="1"/>
</dbReference>
<dbReference type="GO" id="GO:0008881">
    <property type="term" value="F:glutamate racemase activity"/>
    <property type="evidence" value="ECO:0007669"/>
    <property type="project" value="UniProtKB-UniRule"/>
</dbReference>
<dbReference type="EMBL" id="JACOOX010000005">
    <property type="protein sequence ID" value="MBC5663180.1"/>
    <property type="molecule type" value="Genomic_DNA"/>
</dbReference>
<dbReference type="InterPro" id="IPR004391">
    <property type="entry name" value="Glu_race"/>
</dbReference>
<keyword evidence="4 7" id="KW-0573">Peptidoglycan synthesis</keyword>
<comment type="function">
    <text evidence="7">Provides the (R)-glutamate required for cell wall biosynthesis.</text>
</comment>
<comment type="similarity">
    <text evidence="7">Belongs to the aspartate/glutamate racemases family.</text>
</comment>
<dbReference type="EC" id="5.1.1.3" evidence="2 7"/>
<dbReference type="PANTHER" id="PTHR21198">
    <property type="entry name" value="GLUTAMATE RACEMASE"/>
    <property type="match status" value="1"/>
</dbReference>
<dbReference type="RefSeq" id="WP_117785297.1">
    <property type="nucleotide sequence ID" value="NZ_JACOOX010000005.1"/>
</dbReference>
<evidence type="ECO:0000256" key="3">
    <source>
        <dbReference type="ARBA" id="ARBA00022960"/>
    </source>
</evidence>
<gene>
    <name evidence="7" type="primary">murI</name>
    <name evidence="8" type="ORF">H8S09_09795</name>
</gene>
<dbReference type="SUPFAM" id="SSF53681">
    <property type="entry name" value="Aspartate/glutamate racemase"/>
    <property type="match status" value="2"/>
</dbReference>
<dbReference type="FunFam" id="3.40.50.1860:FF:000001">
    <property type="entry name" value="Glutamate racemase"/>
    <property type="match status" value="1"/>
</dbReference>
<feature type="binding site" evidence="7">
    <location>
        <begin position="12"/>
        <end position="13"/>
    </location>
    <ligand>
        <name>substrate</name>
    </ligand>
</feature>
<keyword evidence="3 7" id="KW-0133">Cell shape</keyword>
<dbReference type="AlphaFoldDB" id="A0A8I0AJH7"/>
<dbReference type="NCBIfam" id="TIGR00067">
    <property type="entry name" value="glut_race"/>
    <property type="match status" value="1"/>
</dbReference>
<dbReference type="PROSITE" id="PS00923">
    <property type="entry name" value="ASP_GLU_RACEMASE_1"/>
    <property type="match status" value="1"/>
</dbReference>
<dbReference type="UniPathway" id="UPA00219"/>
<feature type="active site" description="Proton donor/acceptor" evidence="7">
    <location>
        <position position="186"/>
    </location>
</feature>
<dbReference type="InterPro" id="IPR001920">
    <property type="entry name" value="Asp/Glu_race"/>
</dbReference>
<evidence type="ECO:0000256" key="7">
    <source>
        <dbReference type="HAMAP-Rule" id="MF_00258"/>
    </source>
</evidence>
<keyword evidence="9" id="KW-1185">Reference proteome</keyword>
<evidence type="ECO:0000313" key="9">
    <source>
        <dbReference type="Proteomes" id="UP000615234"/>
    </source>
</evidence>
<proteinExistence type="inferred from homology"/>
<evidence type="ECO:0000256" key="4">
    <source>
        <dbReference type="ARBA" id="ARBA00022984"/>
    </source>
</evidence>
<evidence type="ECO:0000313" key="8">
    <source>
        <dbReference type="EMBL" id="MBC5663180.1"/>
    </source>
</evidence>
<accession>A0A8I0AJH7</accession>
<sequence>MKDNSRPIGVFDSGIGGISVLKEIVSLMPEENYIYYGDSANAPYGTRQITDIQHLSRNCVEFLLEHGAKAIVIACNTATSAAAAMLRADYPDIPVIGIEPALKPAVLWKEHDRIAVMATPMTLKQDKFLSLMHTYEDRSVIYRVPCPKLVGFVENGDLDSPELHDYLQEILSPYLEKGIDAIVLGCTHYPFVEKMIRTVVGPDIKIFVGSHGTAVELRRRLIAAGLKSESAEQGTVEIYNSCTTDGNAHVALCRKLLAL</sequence>
<protein>
    <recommendedName>
        <fullName evidence="2 7">Glutamate racemase</fullName>
        <ecNumber evidence="2 7">5.1.1.3</ecNumber>
    </recommendedName>
</protein>
<dbReference type="Gene3D" id="3.40.50.1860">
    <property type="match status" value="2"/>
</dbReference>
<evidence type="ECO:0000256" key="6">
    <source>
        <dbReference type="ARBA" id="ARBA00023316"/>
    </source>
</evidence>
<dbReference type="InterPro" id="IPR015942">
    <property type="entry name" value="Asp/Glu/hydantoin_racemase"/>
</dbReference>
<dbReference type="InterPro" id="IPR018187">
    <property type="entry name" value="Asp/Glu_racemase_AS_1"/>
</dbReference>
<reference evidence="8 9" key="1">
    <citation type="submission" date="2020-08" db="EMBL/GenBank/DDBJ databases">
        <title>Genome public.</title>
        <authorList>
            <person name="Liu C."/>
            <person name="Sun Q."/>
        </authorList>
    </citation>
    <scope>NUCLEOTIDE SEQUENCE [LARGE SCALE GENOMIC DNA]</scope>
    <source>
        <strain evidence="8 9">NSJ-10</strain>
    </source>
</reference>
<dbReference type="PANTHER" id="PTHR21198:SF3">
    <property type="entry name" value="GLUTAMATE RACEMASE"/>
    <property type="match status" value="1"/>
</dbReference>
<dbReference type="GO" id="GO:0009252">
    <property type="term" value="P:peptidoglycan biosynthetic process"/>
    <property type="evidence" value="ECO:0007669"/>
    <property type="project" value="UniProtKB-UniRule"/>
</dbReference>
<dbReference type="GO" id="GO:0071555">
    <property type="term" value="P:cell wall organization"/>
    <property type="evidence" value="ECO:0007669"/>
    <property type="project" value="UniProtKB-KW"/>
</dbReference>
<evidence type="ECO:0000256" key="5">
    <source>
        <dbReference type="ARBA" id="ARBA00023235"/>
    </source>
</evidence>
<name>A0A8I0AJH7_9FIRM</name>
<keyword evidence="5 7" id="KW-0413">Isomerase</keyword>
<evidence type="ECO:0000256" key="2">
    <source>
        <dbReference type="ARBA" id="ARBA00013090"/>
    </source>
</evidence>
<comment type="pathway">
    <text evidence="7">Cell wall biogenesis; peptidoglycan biosynthesis.</text>
</comment>
<feature type="active site" description="Proton donor/acceptor" evidence="7">
    <location>
        <position position="75"/>
    </location>
</feature>
<dbReference type="GO" id="GO:0008360">
    <property type="term" value="P:regulation of cell shape"/>
    <property type="evidence" value="ECO:0007669"/>
    <property type="project" value="UniProtKB-KW"/>
</dbReference>
<feature type="binding site" evidence="7">
    <location>
        <begin position="44"/>
        <end position="45"/>
    </location>
    <ligand>
        <name>substrate</name>
    </ligand>
</feature>
<dbReference type="Pfam" id="PF01177">
    <property type="entry name" value="Asp_Glu_race"/>
    <property type="match status" value="1"/>
</dbReference>
<organism evidence="8 9">
    <name type="scientific">Coprococcus hominis</name>
    <name type="common">ex Liu et al. 2022</name>
    <dbReference type="NCBI Taxonomy" id="2763039"/>
    <lineage>
        <taxon>Bacteria</taxon>
        <taxon>Bacillati</taxon>
        <taxon>Bacillota</taxon>
        <taxon>Clostridia</taxon>
        <taxon>Lachnospirales</taxon>
        <taxon>Lachnospiraceae</taxon>
        <taxon>Coprococcus</taxon>
    </lineage>
</organism>
<keyword evidence="6 7" id="KW-0961">Cell wall biogenesis/degradation</keyword>
<feature type="binding site" evidence="7">
    <location>
        <begin position="76"/>
        <end position="77"/>
    </location>
    <ligand>
        <name>substrate</name>
    </ligand>
</feature>
<dbReference type="Proteomes" id="UP000615234">
    <property type="component" value="Unassembled WGS sequence"/>
</dbReference>
<comment type="caution">
    <text evidence="8">The sequence shown here is derived from an EMBL/GenBank/DDBJ whole genome shotgun (WGS) entry which is preliminary data.</text>
</comment>
<feature type="binding site" evidence="7">
    <location>
        <begin position="187"/>
        <end position="188"/>
    </location>
    <ligand>
        <name>substrate</name>
    </ligand>
</feature>
<dbReference type="PROSITE" id="PS00924">
    <property type="entry name" value="ASP_GLU_RACEMASE_2"/>
    <property type="match status" value="1"/>
</dbReference>
<comment type="catalytic activity">
    <reaction evidence="1 7">
        <text>L-glutamate = D-glutamate</text>
        <dbReference type="Rhea" id="RHEA:12813"/>
        <dbReference type="ChEBI" id="CHEBI:29985"/>
        <dbReference type="ChEBI" id="CHEBI:29986"/>
        <dbReference type="EC" id="5.1.1.3"/>
    </reaction>
</comment>
<evidence type="ECO:0000256" key="1">
    <source>
        <dbReference type="ARBA" id="ARBA00001602"/>
    </source>
</evidence>
<dbReference type="InterPro" id="IPR033134">
    <property type="entry name" value="Asp/Glu_racemase_AS_2"/>
</dbReference>